<feature type="compositionally biased region" description="Low complexity" evidence="1">
    <location>
        <begin position="139"/>
        <end position="156"/>
    </location>
</feature>
<feature type="region of interest" description="Disordered" evidence="1">
    <location>
        <begin position="1"/>
        <end position="46"/>
    </location>
</feature>
<sequence>MSSENKRPHPHFRLPLENHDHPWTMRGYREDLAKSPESPHEDPLGEVAYHRAFAKVAAEDPGRVPCPSFYPKSPTARAYTEWKDSVLFSPRPTNGQSQPGQQPNTPTSDHPAVHQTLPSPRYNDEAPFQHHKVNGNGGPYSKPSSGSSTPSLRRGSQVSPTEIRTIAGQDVPMTDAPTTGIPMTMEPRLHAPTGPTRMLR</sequence>
<reference evidence="2" key="1">
    <citation type="journal article" date="2022" name="bioRxiv">
        <title>Deciphering the potential niche of two novel black yeast fungi from a biological soil crust based on their genomes, phenotypes, and melanin regulation.</title>
        <authorList>
            <consortium name="DOE Joint Genome Institute"/>
            <person name="Carr E.C."/>
            <person name="Barton Q."/>
            <person name="Grambo S."/>
            <person name="Sullivan M."/>
            <person name="Renfro C.M."/>
            <person name="Kuo A."/>
            <person name="Pangilinan J."/>
            <person name="Lipzen A."/>
            <person name="Keymanesh K."/>
            <person name="Savage E."/>
            <person name="Barry K."/>
            <person name="Grigoriev I.V."/>
            <person name="Riekhof W.R."/>
            <person name="Harris S.S."/>
        </authorList>
    </citation>
    <scope>NUCLEOTIDE SEQUENCE</scope>
    <source>
        <strain evidence="2">JF 03-4F</strain>
    </source>
</reference>
<dbReference type="Proteomes" id="UP001203852">
    <property type="component" value="Unassembled WGS sequence"/>
</dbReference>
<keyword evidence="3" id="KW-1185">Reference proteome</keyword>
<evidence type="ECO:0000256" key="1">
    <source>
        <dbReference type="SAM" id="MobiDB-lite"/>
    </source>
</evidence>
<feature type="compositionally biased region" description="Polar residues" evidence="1">
    <location>
        <begin position="91"/>
        <end position="108"/>
    </location>
</feature>
<proteinExistence type="predicted"/>
<dbReference type="EMBL" id="MU404360">
    <property type="protein sequence ID" value="KAI1609655.1"/>
    <property type="molecule type" value="Genomic_DNA"/>
</dbReference>
<name>A0AAN6IAC5_9EURO</name>
<evidence type="ECO:0000313" key="3">
    <source>
        <dbReference type="Proteomes" id="UP001203852"/>
    </source>
</evidence>
<accession>A0AAN6IAC5</accession>
<comment type="caution">
    <text evidence="2">The sequence shown here is derived from an EMBL/GenBank/DDBJ whole genome shotgun (WGS) entry which is preliminary data.</text>
</comment>
<protein>
    <submittedName>
        <fullName evidence="2">Uncharacterized protein</fullName>
    </submittedName>
</protein>
<feature type="compositionally biased region" description="Basic and acidic residues" evidence="1">
    <location>
        <begin position="14"/>
        <end position="43"/>
    </location>
</feature>
<evidence type="ECO:0000313" key="2">
    <source>
        <dbReference type="EMBL" id="KAI1609655.1"/>
    </source>
</evidence>
<organism evidence="2 3">
    <name type="scientific">Exophiala viscosa</name>
    <dbReference type="NCBI Taxonomy" id="2486360"/>
    <lineage>
        <taxon>Eukaryota</taxon>
        <taxon>Fungi</taxon>
        <taxon>Dikarya</taxon>
        <taxon>Ascomycota</taxon>
        <taxon>Pezizomycotina</taxon>
        <taxon>Eurotiomycetes</taxon>
        <taxon>Chaetothyriomycetidae</taxon>
        <taxon>Chaetothyriales</taxon>
        <taxon>Herpotrichiellaceae</taxon>
        <taxon>Exophiala</taxon>
    </lineage>
</organism>
<gene>
    <name evidence="2" type="ORF">EDD36DRAFT_77722</name>
</gene>
<dbReference type="AlphaFoldDB" id="A0AAN6IAC5"/>
<feature type="region of interest" description="Disordered" evidence="1">
    <location>
        <begin position="87"/>
        <end position="200"/>
    </location>
</feature>